<accession>A0A382EJD7</accession>
<feature type="non-terminal residue" evidence="1">
    <location>
        <position position="1"/>
    </location>
</feature>
<evidence type="ECO:0000313" key="1">
    <source>
        <dbReference type="EMBL" id="SVB50432.1"/>
    </source>
</evidence>
<name>A0A382EJD7_9ZZZZ</name>
<protein>
    <submittedName>
        <fullName evidence="1">Uncharacterized protein</fullName>
    </submittedName>
</protein>
<proteinExistence type="predicted"/>
<gene>
    <name evidence="1" type="ORF">METZ01_LOCUS203286</name>
</gene>
<reference evidence="1" key="1">
    <citation type="submission" date="2018-05" db="EMBL/GenBank/DDBJ databases">
        <authorList>
            <person name="Lanie J.A."/>
            <person name="Ng W.-L."/>
            <person name="Kazmierczak K.M."/>
            <person name="Andrzejewski T.M."/>
            <person name="Davidsen T.M."/>
            <person name="Wayne K.J."/>
            <person name="Tettelin H."/>
            <person name="Glass J.I."/>
            <person name="Rusch D."/>
            <person name="Podicherti R."/>
            <person name="Tsui H.-C.T."/>
            <person name="Winkler M.E."/>
        </authorList>
    </citation>
    <scope>NUCLEOTIDE SEQUENCE</scope>
</reference>
<dbReference type="EMBL" id="UINC01044669">
    <property type="protein sequence ID" value="SVB50432.1"/>
    <property type="molecule type" value="Genomic_DNA"/>
</dbReference>
<sequence length="61" mass="6758">PALVLSMFFSFAGVMVIYSMESSKQVLIPDWEEALPPEARTTPEIAEQAVRAALMEQLDSD</sequence>
<organism evidence="1">
    <name type="scientific">marine metagenome</name>
    <dbReference type="NCBI Taxonomy" id="408172"/>
    <lineage>
        <taxon>unclassified sequences</taxon>
        <taxon>metagenomes</taxon>
        <taxon>ecological metagenomes</taxon>
    </lineage>
</organism>
<dbReference type="AlphaFoldDB" id="A0A382EJD7"/>